<feature type="region of interest" description="Disordered" evidence="1">
    <location>
        <begin position="29"/>
        <end position="105"/>
    </location>
</feature>
<proteinExistence type="predicted"/>
<feature type="compositionally biased region" description="Polar residues" evidence="1">
    <location>
        <begin position="78"/>
        <end position="105"/>
    </location>
</feature>
<dbReference type="AlphaFoldDB" id="A0A1I6XYJ6"/>
<accession>A0A1I6XYJ6</accession>
<evidence type="ECO:0000256" key="1">
    <source>
        <dbReference type="SAM" id="MobiDB-lite"/>
    </source>
</evidence>
<keyword evidence="3" id="KW-1185">Reference proteome</keyword>
<reference evidence="3" key="1">
    <citation type="submission" date="2016-10" db="EMBL/GenBank/DDBJ databases">
        <authorList>
            <person name="Varghese N."/>
            <person name="Submissions S."/>
        </authorList>
    </citation>
    <scope>NUCLEOTIDE SEQUENCE [LARGE SCALE GENOMIC DNA]</scope>
    <source>
        <strain evidence="3">DSM 46136</strain>
    </source>
</reference>
<feature type="compositionally biased region" description="Low complexity" evidence="1">
    <location>
        <begin position="55"/>
        <end position="66"/>
    </location>
</feature>
<dbReference type="EMBL" id="FPBA01000002">
    <property type="protein sequence ID" value="SFT43153.1"/>
    <property type="molecule type" value="Genomic_DNA"/>
</dbReference>
<gene>
    <name evidence="2" type="ORF">SAMN05660657_00741</name>
</gene>
<protein>
    <submittedName>
        <fullName evidence="2">Uncharacterized protein</fullName>
    </submittedName>
</protein>
<evidence type="ECO:0000313" key="3">
    <source>
        <dbReference type="Proteomes" id="UP000199546"/>
    </source>
</evidence>
<dbReference type="Proteomes" id="UP000199546">
    <property type="component" value="Unassembled WGS sequence"/>
</dbReference>
<evidence type="ECO:0000313" key="2">
    <source>
        <dbReference type="EMBL" id="SFT43153.1"/>
    </source>
</evidence>
<name>A0A1I6XYJ6_9ACTN</name>
<sequence>MIGVSATGPSAGVATETVAPVPEVLTTLTVSDPPSVTRPPAGSTVWKSASHCATGDGVPSSSSDVSLRGPGPVLCTRTPGSTSTQLRSGAPSQSSWPTAVRYSTQ</sequence>
<organism evidence="2 3">
    <name type="scientific">Geodermatophilus amargosae</name>
    <dbReference type="NCBI Taxonomy" id="1296565"/>
    <lineage>
        <taxon>Bacteria</taxon>
        <taxon>Bacillati</taxon>
        <taxon>Actinomycetota</taxon>
        <taxon>Actinomycetes</taxon>
        <taxon>Geodermatophilales</taxon>
        <taxon>Geodermatophilaceae</taxon>
        <taxon>Geodermatophilus</taxon>
    </lineage>
</organism>